<evidence type="ECO:0000313" key="2">
    <source>
        <dbReference type="EMBL" id="RLM60743.1"/>
    </source>
</evidence>
<name>A0A3L6PLK0_PANMI</name>
<dbReference type="Proteomes" id="UP000275267">
    <property type="component" value="Unassembled WGS sequence"/>
</dbReference>
<keyword evidence="3" id="KW-1185">Reference proteome</keyword>
<evidence type="ECO:0000313" key="3">
    <source>
        <dbReference type="Proteomes" id="UP000275267"/>
    </source>
</evidence>
<gene>
    <name evidence="2" type="ORF">C2845_PM14G17660</name>
</gene>
<dbReference type="AlphaFoldDB" id="A0A3L6PLK0"/>
<dbReference type="EMBL" id="PQIB02000016">
    <property type="protein sequence ID" value="RLM60743.1"/>
    <property type="molecule type" value="Genomic_DNA"/>
</dbReference>
<reference evidence="3" key="1">
    <citation type="journal article" date="2019" name="Nat. Commun.">
        <title>The genome of broomcorn millet.</title>
        <authorList>
            <person name="Zou C."/>
            <person name="Miki D."/>
            <person name="Li D."/>
            <person name="Tang Q."/>
            <person name="Xiao L."/>
            <person name="Rajput S."/>
            <person name="Deng P."/>
            <person name="Jia W."/>
            <person name="Huang R."/>
            <person name="Zhang M."/>
            <person name="Sun Y."/>
            <person name="Hu J."/>
            <person name="Fu X."/>
            <person name="Schnable P.S."/>
            <person name="Li F."/>
            <person name="Zhang H."/>
            <person name="Feng B."/>
            <person name="Zhu X."/>
            <person name="Liu R."/>
            <person name="Schnable J.C."/>
            <person name="Zhu J.-K."/>
            <person name="Zhang H."/>
        </authorList>
    </citation>
    <scope>NUCLEOTIDE SEQUENCE [LARGE SCALE GENOMIC DNA]</scope>
</reference>
<proteinExistence type="predicted"/>
<comment type="caution">
    <text evidence="2">The sequence shown here is derived from an EMBL/GenBank/DDBJ whole genome shotgun (WGS) entry which is preliminary data.</text>
</comment>
<feature type="region of interest" description="Disordered" evidence="1">
    <location>
        <begin position="185"/>
        <end position="214"/>
    </location>
</feature>
<organism evidence="2 3">
    <name type="scientific">Panicum miliaceum</name>
    <name type="common">Proso millet</name>
    <name type="synonym">Broomcorn millet</name>
    <dbReference type="NCBI Taxonomy" id="4540"/>
    <lineage>
        <taxon>Eukaryota</taxon>
        <taxon>Viridiplantae</taxon>
        <taxon>Streptophyta</taxon>
        <taxon>Embryophyta</taxon>
        <taxon>Tracheophyta</taxon>
        <taxon>Spermatophyta</taxon>
        <taxon>Magnoliopsida</taxon>
        <taxon>Liliopsida</taxon>
        <taxon>Poales</taxon>
        <taxon>Poaceae</taxon>
        <taxon>PACMAD clade</taxon>
        <taxon>Panicoideae</taxon>
        <taxon>Panicodae</taxon>
        <taxon>Paniceae</taxon>
        <taxon>Panicinae</taxon>
        <taxon>Panicum</taxon>
        <taxon>Panicum sect. Panicum</taxon>
    </lineage>
</organism>
<sequence>MDRPFSVMASCCEPSALVSPLPVLHTARIDHLQPRRLLVSLPARRLASLAGAQVAGSSARFAGGELAALPPSPELELQAAELDSREERSLPRLPRRRLELHAAELDSLEESLIRRQSSSIRGRELDLPTAKLDSREQQLDLPATATATVSPLAPFSSSIVTASHGSSSLASSAAAIVTVVRISSRPRAGAGAKEKRYQKAKLSRWSGTELEPEQ</sequence>
<accession>A0A3L6PLK0</accession>
<protein>
    <submittedName>
        <fullName evidence="2">Uncharacterized protein</fullName>
    </submittedName>
</protein>
<evidence type="ECO:0000256" key="1">
    <source>
        <dbReference type="SAM" id="MobiDB-lite"/>
    </source>
</evidence>